<dbReference type="Pfam" id="PF00378">
    <property type="entry name" value="ECH_1"/>
    <property type="match status" value="1"/>
</dbReference>
<dbReference type="InterPro" id="IPR001753">
    <property type="entry name" value="Enoyl-CoA_hydra/iso"/>
</dbReference>
<dbReference type="STRING" id="764299.STRIC_1148"/>
<organism evidence="1 2">
    <name type="scientific">Streptococcus ictaluri 707-05</name>
    <dbReference type="NCBI Taxonomy" id="764299"/>
    <lineage>
        <taxon>Bacteria</taxon>
        <taxon>Bacillati</taxon>
        <taxon>Bacillota</taxon>
        <taxon>Bacilli</taxon>
        <taxon>Lactobacillales</taxon>
        <taxon>Streptococcaceae</taxon>
        <taxon>Streptococcus</taxon>
    </lineage>
</organism>
<dbReference type="OrthoDB" id="9771883at2"/>
<sequence length="311" mass="36037">MGPYLLTDYTGLELSYQVRLLYEADSREKDFFSSRPLAEYMKNLSVKDKSLSLTYYKTDEEKNLVMDPQTFHYRELKKPNHDLIKGFNKSYPVSHLKNILTSDHPLANYLWEVIANLLYYAAYNVGYATDDYRDIDRCLVWGYNWQLGPFQLGDQLGFDWVTERLEKHFGQLPDWINQKQTAFYQEGENLDGKVAVESLAPHLIWEKAHQSSLRATKDQILVFDIRTPKSTINPHLLSDLLEAITLMENSDYKGLVIDSSGKSFSVGYDISLMIEQIESGQIVEEMTRSYEQTHQLLKALKYNSKPIIAAM</sequence>
<dbReference type="SUPFAM" id="SSF48179">
    <property type="entry name" value="6-phosphogluconate dehydrogenase C-terminal domain-like"/>
    <property type="match status" value="1"/>
</dbReference>
<dbReference type="Gene3D" id="3.90.226.10">
    <property type="entry name" value="2-enoyl-CoA Hydratase, Chain A, domain 1"/>
    <property type="match status" value="1"/>
</dbReference>
<keyword evidence="2" id="KW-1185">Reference proteome</keyword>
<dbReference type="EMBL" id="AEUX02000006">
    <property type="protein sequence ID" value="EHI69561.1"/>
    <property type="molecule type" value="Genomic_DNA"/>
</dbReference>
<accession>G5K2Y0</accession>
<dbReference type="InterPro" id="IPR008927">
    <property type="entry name" value="6-PGluconate_DH-like_C_sf"/>
</dbReference>
<dbReference type="Proteomes" id="UP000003330">
    <property type="component" value="Unassembled WGS sequence"/>
</dbReference>
<dbReference type="Gene3D" id="1.10.1040.50">
    <property type="match status" value="1"/>
</dbReference>
<name>G5K2Y0_9STRE</name>
<reference evidence="1 2" key="1">
    <citation type="journal article" date="2014" name="Int. J. Syst. Evol. Microbiol.">
        <title>Phylogenomics and the dynamic genome evolution of the genus Streptococcus.</title>
        <authorList>
            <consortium name="The Broad Institute Genome Sequencing Platform"/>
            <person name="Richards V.P."/>
            <person name="Palmer S.R."/>
            <person name="Pavinski Bitar P.D."/>
            <person name="Qin X."/>
            <person name="Weinstock G.M."/>
            <person name="Highlander S.K."/>
            <person name="Town C.D."/>
            <person name="Burne R.A."/>
            <person name="Stanhope M.J."/>
        </authorList>
    </citation>
    <scope>NUCLEOTIDE SEQUENCE [LARGE SCALE GENOMIC DNA]</scope>
    <source>
        <strain evidence="1 2">707-05</strain>
    </source>
</reference>
<dbReference type="SUPFAM" id="SSF52096">
    <property type="entry name" value="ClpP/crotonase"/>
    <property type="match status" value="1"/>
</dbReference>
<protein>
    <submittedName>
        <fullName evidence="1">Enoyl-CoA hydratase/isomerase domain protein</fullName>
    </submittedName>
</protein>
<proteinExistence type="predicted"/>
<comment type="caution">
    <text evidence="1">The sequence shown here is derived from an EMBL/GenBank/DDBJ whole genome shotgun (WGS) entry which is preliminary data.</text>
</comment>
<gene>
    <name evidence="1" type="ORF">STRIC_1148</name>
</gene>
<evidence type="ECO:0000313" key="2">
    <source>
        <dbReference type="Proteomes" id="UP000003330"/>
    </source>
</evidence>
<dbReference type="eggNOG" id="COG1024">
    <property type="taxonomic scope" value="Bacteria"/>
</dbReference>
<dbReference type="RefSeq" id="WP_008089005.1">
    <property type="nucleotide sequence ID" value="NZ_AEUX02000006.1"/>
</dbReference>
<dbReference type="GO" id="GO:0016853">
    <property type="term" value="F:isomerase activity"/>
    <property type="evidence" value="ECO:0007669"/>
    <property type="project" value="UniProtKB-KW"/>
</dbReference>
<evidence type="ECO:0000313" key="1">
    <source>
        <dbReference type="EMBL" id="EHI69561.1"/>
    </source>
</evidence>
<dbReference type="AlphaFoldDB" id="G5K2Y0"/>
<dbReference type="eggNOG" id="COG1250">
    <property type="taxonomic scope" value="Bacteria"/>
</dbReference>
<dbReference type="InterPro" id="IPR029045">
    <property type="entry name" value="ClpP/crotonase-like_dom_sf"/>
</dbReference>